<dbReference type="KEGG" id="dfg:B0537_00365"/>
<dbReference type="CDD" id="cd06423">
    <property type="entry name" value="CESA_like"/>
    <property type="match status" value="1"/>
</dbReference>
<evidence type="ECO:0000256" key="3">
    <source>
        <dbReference type="ARBA" id="ARBA00022679"/>
    </source>
</evidence>
<dbReference type="PANTHER" id="PTHR43630:SF1">
    <property type="entry name" value="POLY-BETA-1,6-N-ACETYL-D-GLUCOSAMINE SYNTHASE"/>
    <property type="match status" value="1"/>
</dbReference>
<dbReference type="Pfam" id="PF13641">
    <property type="entry name" value="Glyco_tranf_2_3"/>
    <property type="match status" value="1"/>
</dbReference>
<proteinExistence type="inferred from homology"/>
<keyword evidence="4" id="KW-0812">Transmembrane</keyword>
<feature type="transmembrane region" description="Helical" evidence="4">
    <location>
        <begin position="26"/>
        <end position="47"/>
    </location>
</feature>
<evidence type="ECO:0000256" key="1">
    <source>
        <dbReference type="ARBA" id="ARBA00006739"/>
    </source>
</evidence>
<dbReference type="Gene3D" id="3.90.550.10">
    <property type="entry name" value="Spore Coat Polysaccharide Biosynthesis Protein SpsA, Chain A"/>
    <property type="match status" value="1"/>
</dbReference>
<dbReference type="STRING" id="1833852.B0537_00365"/>
<protein>
    <submittedName>
        <fullName evidence="5">Glycosyl transferase</fullName>
    </submittedName>
</protein>
<keyword evidence="3 5" id="KW-0808">Transferase</keyword>
<accession>A0A1S6ISH2</accession>
<keyword evidence="4" id="KW-0472">Membrane</keyword>
<dbReference type="OrthoDB" id="154460at2"/>
<evidence type="ECO:0000256" key="2">
    <source>
        <dbReference type="ARBA" id="ARBA00022676"/>
    </source>
</evidence>
<dbReference type="GO" id="GO:0016757">
    <property type="term" value="F:glycosyltransferase activity"/>
    <property type="evidence" value="ECO:0007669"/>
    <property type="project" value="UniProtKB-KW"/>
</dbReference>
<dbReference type="PANTHER" id="PTHR43630">
    <property type="entry name" value="POLY-BETA-1,6-N-ACETYL-D-GLUCOSAMINE SYNTHASE"/>
    <property type="match status" value="1"/>
</dbReference>
<comment type="similarity">
    <text evidence="1">Belongs to the glycosyltransferase 2 family.</text>
</comment>
<feature type="transmembrane region" description="Helical" evidence="4">
    <location>
        <begin position="59"/>
        <end position="84"/>
    </location>
</feature>
<evidence type="ECO:0000313" key="6">
    <source>
        <dbReference type="Proteomes" id="UP000189464"/>
    </source>
</evidence>
<dbReference type="SUPFAM" id="SSF53448">
    <property type="entry name" value="Nucleotide-diphospho-sugar transferases"/>
    <property type="match status" value="1"/>
</dbReference>
<feature type="transmembrane region" description="Helical" evidence="4">
    <location>
        <begin position="339"/>
        <end position="361"/>
    </location>
</feature>
<sequence>MHPQIRPEIPQGNFSTRRYIPVIRKFSYGHIFALTWMTISIIISLPWVSDLGAHVTLPLAVFIIAGIAYIPGYLNAFMVFSLLFDRQPPFKVSNPVEPVTILLACYNEAKNIETTLSYIAKQDYQGNIKVIVIDNNSTDNTGDVVKAVAEKIDLDITLIHEATPGKNNALNTGLKMVSTELVITLDADTLLHKSAINNIVRRLLSSPADVCAVAGAVLVRNSRGNLIARVQEWDYFLGIASIKRLQGMFQSTLVAQGAFSLYRTAAVRSIGGWPDAIGEDIVLTWRLLANQGRVYFEPLAVAFTDVPETFIHFIRQRSRWARGMIEAIKIIKPWQQRLIYTKYLTGSNLIMPYMDVTYTFFWMPGLVLAFFGYYWIVGLYTLVVLPLTMLVNYTLYRYQKKVFRTLDLKIRRNFLGFLVYVLCYQMIMSPVSVWGYLQELFQTKRIWK</sequence>
<feature type="transmembrane region" description="Helical" evidence="4">
    <location>
        <begin position="417"/>
        <end position="437"/>
    </location>
</feature>
<evidence type="ECO:0000256" key="4">
    <source>
        <dbReference type="SAM" id="Phobius"/>
    </source>
</evidence>
<keyword evidence="4" id="KW-1133">Transmembrane helix</keyword>
<dbReference type="InterPro" id="IPR029044">
    <property type="entry name" value="Nucleotide-diphossugar_trans"/>
</dbReference>
<dbReference type="Proteomes" id="UP000189464">
    <property type="component" value="Chromosome"/>
</dbReference>
<feature type="transmembrane region" description="Helical" evidence="4">
    <location>
        <begin position="373"/>
        <end position="396"/>
    </location>
</feature>
<keyword evidence="6" id="KW-1185">Reference proteome</keyword>
<evidence type="ECO:0000313" key="5">
    <source>
        <dbReference type="EMBL" id="AQS57715.1"/>
    </source>
</evidence>
<dbReference type="EMBL" id="CP019698">
    <property type="protein sequence ID" value="AQS57715.1"/>
    <property type="molecule type" value="Genomic_DNA"/>
</dbReference>
<keyword evidence="2" id="KW-0328">Glycosyltransferase</keyword>
<gene>
    <name evidence="5" type="ORF">B0537_00365</name>
</gene>
<reference evidence="5 6" key="1">
    <citation type="journal article" date="2016" name="Int. J. Syst. Evol. Microbiol.">
        <title>Desulfotomaculum ferrireducens sp. nov., a moderately thermophilic sulfate-reducing and dissimilatory Fe(III)-reducing bacterium isolated from compost.</title>
        <authorList>
            <person name="Yang G."/>
            <person name="Guo J."/>
            <person name="Zhuang L."/>
            <person name="Yuan Y."/>
            <person name="Zhou S."/>
        </authorList>
    </citation>
    <scope>NUCLEOTIDE SEQUENCE [LARGE SCALE GENOMIC DNA]</scope>
    <source>
        <strain evidence="5 6">GSS09</strain>
    </source>
</reference>
<dbReference type="AlphaFoldDB" id="A0A1S6ISH2"/>
<organism evidence="5 6">
    <name type="scientific">Desulforamulus ferrireducens</name>
    <dbReference type="NCBI Taxonomy" id="1833852"/>
    <lineage>
        <taxon>Bacteria</taxon>
        <taxon>Bacillati</taxon>
        <taxon>Bacillota</taxon>
        <taxon>Clostridia</taxon>
        <taxon>Eubacteriales</taxon>
        <taxon>Peptococcaceae</taxon>
        <taxon>Desulforamulus</taxon>
    </lineage>
</organism>
<name>A0A1S6ISH2_9FIRM</name>